<dbReference type="EMBL" id="BQNB010010170">
    <property type="protein sequence ID" value="GJS73665.1"/>
    <property type="molecule type" value="Genomic_DNA"/>
</dbReference>
<name>A0ABQ4Y7Q1_9ASTR</name>
<comment type="caution">
    <text evidence="1">The sequence shown here is derived from an EMBL/GenBank/DDBJ whole genome shotgun (WGS) entry which is preliminary data.</text>
</comment>
<reference evidence="1" key="1">
    <citation type="journal article" date="2022" name="Int. J. Mol. Sci.">
        <title>Draft Genome of Tanacetum Coccineum: Genomic Comparison of Closely Related Tanacetum-Family Plants.</title>
        <authorList>
            <person name="Yamashiro T."/>
            <person name="Shiraishi A."/>
            <person name="Nakayama K."/>
            <person name="Satake H."/>
        </authorList>
    </citation>
    <scope>NUCLEOTIDE SEQUENCE</scope>
</reference>
<organism evidence="1 2">
    <name type="scientific">Tanacetum coccineum</name>
    <dbReference type="NCBI Taxonomy" id="301880"/>
    <lineage>
        <taxon>Eukaryota</taxon>
        <taxon>Viridiplantae</taxon>
        <taxon>Streptophyta</taxon>
        <taxon>Embryophyta</taxon>
        <taxon>Tracheophyta</taxon>
        <taxon>Spermatophyta</taxon>
        <taxon>Magnoliopsida</taxon>
        <taxon>eudicotyledons</taxon>
        <taxon>Gunneridae</taxon>
        <taxon>Pentapetalae</taxon>
        <taxon>asterids</taxon>
        <taxon>campanulids</taxon>
        <taxon>Asterales</taxon>
        <taxon>Asteraceae</taxon>
        <taxon>Asteroideae</taxon>
        <taxon>Anthemideae</taxon>
        <taxon>Anthemidinae</taxon>
        <taxon>Tanacetum</taxon>
    </lineage>
</organism>
<sequence length="114" mass="12976">MNPLKKVTILWEWSQYVITGGTEGAVQQGDPADECDAFDSDVDEGSITQGHVQRQISHRIDESTMKRDIDISNTPSEYMEDNKGSCAQKRCIFSVRMMHWISILMKLLEHGVQM</sequence>
<evidence type="ECO:0000313" key="2">
    <source>
        <dbReference type="Proteomes" id="UP001151760"/>
    </source>
</evidence>
<accession>A0ABQ4Y7Q1</accession>
<reference evidence="1" key="2">
    <citation type="submission" date="2022-01" db="EMBL/GenBank/DDBJ databases">
        <authorList>
            <person name="Yamashiro T."/>
            <person name="Shiraishi A."/>
            <person name="Satake H."/>
            <person name="Nakayama K."/>
        </authorList>
    </citation>
    <scope>NUCLEOTIDE SEQUENCE</scope>
</reference>
<protein>
    <submittedName>
        <fullName evidence="1">Uncharacterized protein</fullName>
    </submittedName>
</protein>
<gene>
    <name evidence="1" type="ORF">Tco_0706506</name>
</gene>
<evidence type="ECO:0000313" key="1">
    <source>
        <dbReference type="EMBL" id="GJS73665.1"/>
    </source>
</evidence>
<dbReference type="Proteomes" id="UP001151760">
    <property type="component" value="Unassembled WGS sequence"/>
</dbReference>
<keyword evidence="2" id="KW-1185">Reference proteome</keyword>
<proteinExistence type="predicted"/>